<proteinExistence type="predicted"/>
<dbReference type="EMBL" id="BSXN01002409">
    <property type="protein sequence ID" value="GME76516.1"/>
    <property type="molecule type" value="Genomic_DNA"/>
</dbReference>
<organism evidence="1 2">
    <name type="scientific">Candida boidinii</name>
    <name type="common">Yeast</name>
    <dbReference type="NCBI Taxonomy" id="5477"/>
    <lineage>
        <taxon>Eukaryota</taxon>
        <taxon>Fungi</taxon>
        <taxon>Dikarya</taxon>
        <taxon>Ascomycota</taxon>
        <taxon>Saccharomycotina</taxon>
        <taxon>Pichiomycetes</taxon>
        <taxon>Pichiales</taxon>
        <taxon>Pichiaceae</taxon>
        <taxon>Ogataea</taxon>
        <taxon>Ogataea/Candida clade</taxon>
    </lineage>
</organism>
<dbReference type="Proteomes" id="UP001165120">
    <property type="component" value="Unassembled WGS sequence"/>
</dbReference>
<name>A0A9W6T692_CANBO</name>
<comment type="caution">
    <text evidence="1">The sequence shown here is derived from an EMBL/GenBank/DDBJ whole genome shotgun (WGS) entry which is preliminary data.</text>
</comment>
<dbReference type="AlphaFoldDB" id="A0A9W6T692"/>
<accession>A0A9W6T692</accession>
<keyword evidence="2" id="KW-1185">Reference proteome</keyword>
<protein>
    <submittedName>
        <fullName evidence="1">Unnamed protein product</fullName>
    </submittedName>
</protein>
<sequence>MAPDGHSLTLNDVLFVPEFRKCLVSISWVVRNNRSLKLITGLDGIFDFDSGRRYTFPIGVSLYLLDYRPIPASTPAFSVFTSVPAIDNHALYGHAPPAILKKIGKDTGASVCSACMIGHSVKSYGSNSTSSTHAPLQLIHADVSGLFLFPV</sequence>
<evidence type="ECO:0000313" key="1">
    <source>
        <dbReference type="EMBL" id="GME76516.1"/>
    </source>
</evidence>
<reference evidence="1" key="1">
    <citation type="submission" date="2023-04" db="EMBL/GenBank/DDBJ databases">
        <title>Candida boidinii NBRC 10035.</title>
        <authorList>
            <person name="Ichikawa N."/>
            <person name="Sato H."/>
            <person name="Tonouchi N."/>
        </authorList>
    </citation>
    <scope>NUCLEOTIDE SEQUENCE</scope>
    <source>
        <strain evidence="1">NBRC 10035</strain>
    </source>
</reference>
<gene>
    <name evidence="1" type="ORF">Cboi02_000520800</name>
</gene>
<evidence type="ECO:0000313" key="2">
    <source>
        <dbReference type="Proteomes" id="UP001165120"/>
    </source>
</evidence>